<evidence type="ECO:0000256" key="2">
    <source>
        <dbReference type="SAM" id="Phobius"/>
    </source>
</evidence>
<dbReference type="HOGENOM" id="CLU_1046770_0_0_1"/>
<dbReference type="EMBL" id="AMQN01004164">
    <property type="status" value="NOT_ANNOTATED_CDS"/>
    <property type="molecule type" value="Genomic_DNA"/>
</dbReference>
<evidence type="ECO:0000313" key="5">
    <source>
        <dbReference type="Proteomes" id="UP000014760"/>
    </source>
</evidence>
<accession>R7VKR5</accession>
<keyword evidence="2" id="KW-0472">Membrane</keyword>
<dbReference type="EMBL" id="KB292771">
    <property type="protein sequence ID" value="ELU16990.1"/>
    <property type="molecule type" value="Genomic_DNA"/>
</dbReference>
<evidence type="ECO:0000313" key="4">
    <source>
        <dbReference type="EnsemblMetazoa" id="CapteP201873"/>
    </source>
</evidence>
<dbReference type="EMBL" id="AMQN01004163">
    <property type="status" value="NOT_ANNOTATED_CDS"/>
    <property type="molecule type" value="Genomic_DNA"/>
</dbReference>
<sequence length="266" mass="29961">MADASDTLRDLNGRVNLQNSMQLTDDLTLVRSVSLIVLNLNPVSVQIWRHSNNSDLAFTLTWKRDLFGFEYIGRHVIDLESDEIFVMTPQDRLGIFNIREPGPIDTEMTSSATSVLSTHRFSEYGPALNHSYKFDHLDFPVRYLVKLCSSRGCVEGTDDEKAASNASEKQDEGSDPDAAFWTSDWMQSIFFVWLLVVSGLIIIAFILLAFLFHKIQNRSSEVTNEVSLLSTNGGVPNEGCYLVMGDNSNQEWMKNVVGVLENRLLK</sequence>
<feature type="region of interest" description="Disordered" evidence="1">
    <location>
        <begin position="155"/>
        <end position="175"/>
    </location>
</feature>
<protein>
    <submittedName>
        <fullName evidence="3 4">Uncharacterized protein</fullName>
    </submittedName>
</protein>
<dbReference type="EnsemblMetazoa" id="CapteT201873">
    <property type="protein sequence ID" value="CapteP201873"/>
    <property type="gene ID" value="CapteG201873"/>
</dbReference>
<evidence type="ECO:0000256" key="1">
    <source>
        <dbReference type="SAM" id="MobiDB-lite"/>
    </source>
</evidence>
<reference evidence="4" key="3">
    <citation type="submission" date="2015-06" db="UniProtKB">
        <authorList>
            <consortium name="EnsemblMetazoa"/>
        </authorList>
    </citation>
    <scope>IDENTIFICATION</scope>
</reference>
<proteinExistence type="predicted"/>
<reference evidence="5" key="1">
    <citation type="submission" date="2012-12" db="EMBL/GenBank/DDBJ databases">
        <authorList>
            <person name="Hellsten U."/>
            <person name="Grimwood J."/>
            <person name="Chapman J.A."/>
            <person name="Shapiro H."/>
            <person name="Aerts A."/>
            <person name="Otillar R.P."/>
            <person name="Terry A.Y."/>
            <person name="Boore J.L."/>
            <person name="Simakov O."/>
            <person name="Marletaz F."/>
            <person name="Cho S.-J."/>
            <person name="Edsinger-Gonzales E."/>
            <person name="Havlak P."/>
            <person name="Kuo D.-H."/>
            <person name="Larsson T."/>
            <person name="Lv J."/>
            <person name="Arendt D."/>
            <person name="Savage R."/>
            <person name="Osoegawa K."/>
            <person name="de Jong P."/>
            <person name="Lindberg D.R."/>
            <person name="Seaver E.C."/>
            <person name="Weisblat D.A."/>
            <person name="Putnam N.H."/>
            <person name="Grigoriev I.V."/>
            <person name="Rokhsar D.S."/>
        </authorList>
    </citation>
    <scope>NUCLEOTIDE SEQUENCE</scope>
    <source>
        <strain evidence="5">I ESC-2004</strain>
    </source>
</reference>
<keyword evidence="5" id="KW-1185">Reference proteome</keyword>
<gene>
    <name evidence="3" type="ORF">CAPTEDRAFT_201873</name>
</gene>
<name>R7VKR5_CAPTE</name>
<organism evidence="3">
    <name type="scientific">Capitella teleta</name>
    <name type="common">Polychaete worm</name>
    <dbReference type="NCBI Taxonomy" id="283909"/>
    <lineage>
        <taxon>Eukaryota</taxon>
        <taxon>Metazoa</taxon>
        <taxon>Spiralia</taxon>
        <taxon>Lophotrochozoa</taxon>
        <taxon>Annelida</taxon>
        <taxon>Polychaeta</taxon>
        <taxon>Sedentaria</taxon>
        <taxon>Scolecida</taxon>
        <taxon>Capitellidae</taxon>
        <taxon>Capitella</taxon>
    </lineage>
</organism>
<feature type="transmembrane region" description="Helical" evidence="2">
    <location>
        <begin position="190"/>
        <end position="212"/>
    </location>
</feature>
<dbReference type="AlphaFoldDB" id="R7VKR5"/>
<reference evidence="3 5" key="2">
    <citation type="journal article" date="2013" name="Nature">
        <title>Insights into bilaterian evolution from three spiralian genomes.</title>
        <authorList>
            <person name="Simakov O."/>
            <person name="Marletaz F."/>
            <person name="Cho S.J."/>
            <person name="Edsinger-Gonzales E."/>
            <person name="Havlak P."/>
            <person name="Hellsten U."/>
            <person name="Kuo D.H."/>
            <person name="Larsson T."/>
            <person name="Lv J."/>
            <person name="Arendt D."/>
            <person name="Savage R."/>
            <person name="Osoegawa K."/>
            <person name="de Jong P."/>
            <person name="Grimwood J."/>
            <person name="Chapman J.A."/>
            <person name="Shapiro H."/>
            <person name="Aerts A."/>
            <person name="Otillar R.P."/>
            <person name="Terry A.Y."/>
            <person name="Boore J.L."/>
            <person name="Grigoriev I.V."/>
            <person name="Lindberg D.R."/>
            <person name="Seaver E.C."/>
            <person name="Weisblat D.A."/>
            <person name="Putnam N.H."/>
            <person name="Rokhsar D.S."/>
        </authorList>
    </citation>
    <scope>NUCLEOTIDE SEQUENCE</scope>
    <source>
        <strain evidence="3 5">I ESC-2004</strain>
    </source>
</reference>
<evidence type="ECO:0000313" key="3">
    <source>
        <dbReference type="EMBL" id="ELU16990.1"/>
    </source>
</evidence>
<dbReference type="Proteomes" id="UP000014760">
    <property type="component" value="Unassembled WGS sequence"/>
</dbReference>
<keyword evidence="2" id="KW-0812">Transmembrane</keyword>
<keyword evidence="2" id="KW-1133">Transmembrane helix</keyword>